<evidence type="ECO:0000256" key="1">
    <source>
        <dbReference type="SAM" id="SignalP"/>
    </source>
</evidence>
<evidence type="ECO:0000313" key="2">
    <source>
        <dbReference type="EMBL" id="TRY14017.1"/>
    </source>
</evidence>
<dbReference type="OrthoDB" id="122043at2"/>
<dbReference type="RefSeq" id="WP_144040588.1">
    <property type="nucleotide sequence ID" value="NZ_BMPL01000014.1"/>
</dbReference>
<keyword evidence="3" id="KW-1185">Reference proteome</keyword>
<dbReference type="EMBL" id="VKGK01000014">
    <property type="protein sequence ID" value="TRY14017.1"/>
    <property type="molecule type" value="Genomic_DNA"/>
</dbReference>
<dbReference type="SUPFAM" id="SSF52788">
    <property type="entry name" value="Phosphotyrosine protein phosphatases I"/>
    <property type="match status" value="1"/>
</dbReference>
<feature type="chain" id="PRO_5021928619" evidence="1">
    <location>
        <begin position="21"/>
        <end position="167"/>
    </location>
</feature>
<gene>
    <name evidence="2" type="ORF">FN961_12905</name>
</gene>
<dbReference type="PROSITE" id="PS51257">
    <property type="entry name" value="PROKAR_LIPOPROTEIN"/>
    <property type="match status" value="1"/>
</dbReference>
<dbReference type="Proteomes" id="UP000318126">
    <property type="component" value="Unassembled WGS sequence"/>
</dbReference>
<protein>
    <submittedName>
        <fullName evidence="2">Uncharacterized protein</fullName>
    </submittedName>
</protein>
<dbReference type="Gene3D" id="3.40.50.2300">
    <property type="match status" value="1"/>
</dbReference>
<accession>A0A553JNH9</accession>
<keyword evidence="1" id="KW-0732">Signal</keyword>
<name>A0A553JNH9_SHEHA</name>
<dbReference type="InterPro" id="IPR036196">
    <property type="entry name" value="Ptyr_pPase_sf"/>
</dbReference>
<dbReference type="AlphaFoldDB" id="A0A553JNH9"/>
<organism evidence="2 3">
    <name type="scientific">Shewanella hanedai</name>
    <name type="common">Alteromonas hanedai</name>
    <dbReference type="NCBI Taxonomy" id="25"/>
    <lineage>
        <taxon>Bacteria</taxon>
        <taxon>Pseudomonadati</taxon>
        <taxon>Pseudomonadota</taxon>
        <taxon>Gammaproteobacteria</taxon>
        <taxon>Alteromonadales</taxon>
        <taxon>Shewanellaceae</taxon>
        <taxon>Shewanella</taxon>
    </lineage>
</organism>
<feature type="signal peptide" evidence="1">
    <location>
        <begin position="1"/>
        <end position="20"/>
    </location>
</feature>
<comment type="caution">
    <text evidence="2">The sequence shown here is derived from an EMBL/GenBank/DDBJ whole genome shotgun (WGS) entry which is preliminary data.</text>
</comment>
<proteinExistence type="predicted"/>
<sequence length="167" mass="18084">MHNRTLLLIHLIILNVLLTACSTTTPPTNPTPTEIVFVCEHGNVKSLMAATYFNDLAQARNLSYRAISRGIAPDSDSVPTPIIAKLNTDGFDVSSYSPKKVALTDLSSAAHIILIGTVFPTTTSETHTKSETWTDVPPASVDYSAARDSIKAHIESLIDKLEADKLH</sequence>
<evidence type="ECO:0000313" key="3">
    <source>
        <dbReference type="Proteomes" id="UP000318126"/>
    </source>
</evidence>
<reference evidence="3" key="1">
    <citation type="submission" date="2019-07" db="EMBL/GenBank/DDBJ databases">
        <title>Shewanella sp. YLB-08 draft genomic sequence.</title>
        <authorList>
            <person name="Yu L."/>
        </authorList>
    </citation>
    <scope>NUCLEOTIDE SEQUENCE [LARGE SCALE GENOMIC DNA]</scope>
    <source>
        <strain evidence="3">JCM 20706</strain>
    </source>
</reference>